<keyword evidence="1" id="KW-0472">Membrane</keyword>
<protein>
    <submittedName>
        <fullName evidence="3">Two-component system regulatory protein YycI</fullName>
    </submittedName>
</protein>
<dbReference type="EMBL" id="BAABVV010000017">
    <property type="protein sequence ID" value="GAA6113764.1"/>
    <property type="molecule type" value="Genomic_DNA"/>
</dbReference>
<evidence type="ECO:0000256" key="1">
    <source>
        <dbReference type="SAM" id="Phobius"/>
    </source>
</evidence>
<evidence type="ECO:0000313" key="3">
    <source>
        <dbReference type="EMBL" id="GAA6113764.1"/>
    </source>
</evidence>
<reference evidence="3 4" key="1">
    <citation type="submission" date="2024-03" db="EMBL/GenBank/DDBJ databases">
        <title>Inconsistent identification of Apilactobacillus kunkeei-related strains obtained by well-developed overall genome related indices.</title>
        <authorList>
            <person name="Maeno S."/>
            <person name="Endo A."/>
        </authorList>
    </citation>
    <scope>NUCLEOTIDE SEQUENCE [LARGE SCALE GENOMIC DNA]</scope>
    <source>
        <strain evidence="3 4">20H-10</strain>
    </source>
</reference>
<dbReference type="RefSeq" id="WP_353317267.1">
    <property type="nucleotide sequence ID" value="NZ_BAABVV010000017.1"/>
</dbReference>
<organism evidence="3 4">
    <name type="scientific">Apilactobacillus apinorum</name>
    <dbReference type="NCBI Taxonomy" id="1218495"/>
    <lineage>
        <taxon>Bacteria</taxon>
        <taxon>Bacillati</taxon>
        <taxon>Bacillota</taxon>
        <taxon>Bacilli</taxon>
        <taxon>Lactobacillales</taxon>
        <taxon>Lactobacillaceae</taxon>
        <taxon>Apilactobacillus</taxon>
    </lineage>
</organism>
<keyword evidence="1" id="KW-0812">Transmembrane</keyword>
<sequence>MDFKKIQIIFLVIFVMIDLFLLTLFRQNSNLQTENSNKGSDTEIIKQMQNDQISVSPKLSVSGQTGYYLSAVNDDTLNTTKTKLKNQKTTYSNHILRSTFKRPIGLYSGNYHEILDKLMKKDTFVAYGSSYEYNSELSTKNSVVYSQKIADGGTMYGPHHGEIIFDVSSDHLLVGYTQSYMNNVSVLREKTDIISPTKALVWLYQYNEIPDNSKIKWVNVYYTQLLSIKNNVVLIPTWVIGYTSSGSSAMTIKRINAFNGAILDGESTTKSATSNDN</sequence>
<dbReference type="InterPro" id="IPR018604">
    <property type="entry name" value="YycI-like"/>
</dbReference>
<proteinExistence type="predicted"/>
<accession>A0ABP9ZG38</accession>
<name>A0ABP9ZG38_9LACO</name>
<dbReference type="Pfam" id="PF09648">
    <property type="entry name" value="YycI"/>
    <property type="match status" value="1"/>
</dbReference>
<feature type="transmembrane region" description="Helical" evidence="1">
    <location>
        <begin position="6"/>
        <end position="25"/>
    </location>
</feature>
<dbReference type="Gene3D" id="2.40.128.690">
    <property type="entry name" value="YycH protein, domain 3-like"/>
    <property type="match status" value="1"/>
</dbReference>
<keyword evidence="4" id="KW-1185">Reference proteome</keyword>
<dbReference type="Proteomes" id="UP001438112">
    <property type="component" value="Unassembled WGS sequence"/>
</dbReference>
<evidence type="ECO:0000259" key="2">
    <source>
        <dbReference type="Pfam" id="PF09648"/>
    </source>
</evidence>
<gene>
    <name evidence="3" type="ORF">AP20H10_01270</name>
</gene>
<keyword evidence="1" id="KW-1133">Transmembrane helix</keyword>
<evidence type="ECO:0000313" key="4">
    <source>
        <dbReference type="Proteomes" id="UP001438112"/>
    </source>
</evidence>
<feature type="domain" description="Regulatory protein YycH-like" evidence="2">
    <location>
        <begin position="33"/>
        <end position="258"/>
    </location>
</feature>
<comment type="caution">
    <text evidence="3">The sequence shown here is derived from an EMBL/GenBank/DDBJ whole genome shotgun (WGS) entry which is preliminary data.</text>
</comment>